<evidence type="ECO:0000313" key="3">
    <source>
        <dbReference type="Proteomes" id="UP000553632"/>
    </source>
</evidence>
<gene>
    <name evidence="2" type="ORF">FOZ63_015821</name>
</gene>
<sequence length="287" mass="30982">ASIWAHALTTFSVRSAPAADQQALNRPLENLFEGRDDFAGLEEVDLEAPLRSVSETRVHSSGTQEAEDSLTEGEAAATPSSRGDAQRGELRHAMLEHWKWTVRECCKACMGEYFTDDNYEVVMALAWQAVEGIQDKLLPLAEGGGGGPGGGGGENNMNILKLVKVRTLTGSDYDSGTTTPSLAPSYYLRGAMFHHNVANTEMPLWRANAGILCIEGSIEFEAPNKSGYIPMDFLRAQEQSYIDIVVRKIVSLGGPATPVQILLCGGRVTRRALDALMEAGVSVCVHV</sequence>
<evidence type="ECO:0000313" key="2">
    <source>
        <dbReference type="EMBL" id="KAF4757824.1"/>
    </source>
</evidence>
<dbReference type="EMBL" id="JABANO010002190">
    <property type="protein sequence ID" value="KAF4757824.1"/>
    <property type="molecule type" value="Genomic_DNA"/>
</dbReference>
<dbReference type="Gene3D" id="3.50.7.10">
    <property type="entry name" value="GroEL"/>
    <property type="match status" value="1"/>
</dbReference>
<feature type="region of interest" description="Disordered" evidence="1">
    <location>
        <begin position="52"/>
        <end position="87"/>
    </location>
</feature>
<dbReference type="AlphaFoldDB" id="A0A7J6UKP7"/>
<accession>A0A7J6UKP7</accession>
<dbReference type="InterPro" id="IPR027409">
    <property type="entry name" value="GroEL-like_apical_dom_sf"/>
</dbReference>
<dbReference type="SUPFAM" id="SSF52029">
    <property type="entry name" value="GroEL apical domain-like"/>
    <property type="match status" value="1"/>
</dbReference>
<feature type="non-terminal residue" evidence="2">
    <location>
        <position position="287"/>
    </location>
</feature>
<proteinExistence type="predicted"/>
<reference evidence="2 3" key="1">
    <citation type="submission" date="2020-04" db="EMBL/GenBank/DDBJ databases">
        <title>Perkinsus olseni comparative genomics.</title>
        <authorList>
            <person name="Bogema D.R."/>
        </authorList>
    </citation>
    <scope>NUCLEOTIDE SEQUENCE [LARGE SCALE GENOMIC DNA]</scope>
    <source>
        <strain evidence="2 3">ATCC PRA-207</strain>
    </source>
</reference>
<dbReference type="Proteomes" id="UP000553632">
    <property type="component" value="Unassembled WGS sequence"/>
</dbReference>
<feature type="compositionally biased region" description="Polar residues" evidence="1">
    <location>
        <begin position="53"/>
        <end position="64"/>
    </location>
</feature>
<evidence type="ECO:0000256" key="1">
    <source>
        <dbReference type="SAM" id="MobiDB-lite"/>
    </source>
</evidence>
<feature type="non-terminal residue" evidence="2">
    <location>
        <position position="1"/>
    </location>
</feature>
<comment type="caution">
    <text evidence="2">The sequence shown here is derived from an EMBL/GenBank/DDBJ whole genome shotgun (WGS) entry which is preliminary data.</text>
</comment>
<name>A0A7J6UKP7_PEROL</name>
<protein>
    <submittedName>
        <fullName evidence="2">Uncharacterized protein</fullName>
    </submittedName>
</protein>
<organism evidence="2 3">
    <name type="scientific">Perkinsus olseni</name>
    <name type="common">Perkinsus atlanticus</name>
    <dbReference type="NCBI Taxonomy" id="32597"/>
    <lineage>
        <taxon>Eukaryota</taxon>
        <taxon>Sar</taxon>
        <taxon>Alveolata</taxon>
        <taxon>Perkinsozoa</taxon>
        <taxon>Perkinsea</taxon>
        <taxon>Perkinsida</taxon>
        <taxon>Perkinsidae</taxon>
        <taxon>Perkinsus</taxon>
    </lineage>
</organism>
<keyword evidence="3" id="KW-1185">Reference proteome</keyword>